<dbReference type="Pfam" id="PF00455">
    <property type="entry name" value="DeoRC"/>
    <property type="match status" value="1"/>
</dbReference>
<dbReference type="PANTHER" id="PTHR30363">
    <property type="entry name" value="HTH-TYPE TRANSCRIPTIONAL REGULATOR SRLR-RELATED"/>
    <property type="match status" value="1"/>
</dbReference>
<dbReference type="PRINTS" id="PR00037">
    <property type="entry name" value="HTHLACR"/>
</dbReference>
<feature type="domain" description="HTH deoR-type" evidence="5">
    <location>
        <begin position="18"/>
        <end position="73"/>
    </location>
</feature>
<dbReference type="InterPro" id="IPR036390">
    <property type="entry name" value="WH_DNA-bd_sf"/>
</dbReference>
<dbReference type="InterPro" id="IPR001034">
    <property type="entry name" value="DeoR_HTH"/>
</dbReference>
<evidence type="ECO:0000256" key="1">
    <source>
        <dbReference type="ARBA" id="ARBA00022491"/>
    </source>
</evidence>
<dbReference type="AlphaFoldDB" id="A0AAW7XZC3"/>
<dbReference type="EMBL" id="JAUOPJ010000031">
    <property type="protein sequence ID" value="MDO6459031.1"/>
    <property type="molecule type" value="Genomic_DNA"/>
</dbReference>
<evidence type="ECO:0000259" key="5">
    <source>
        <dbReference type="PROSITE" id="PS51000"/>
    </source>
</evidence>
<gene>
    <name evidence="6" type="ORF">Q4494_18300</name>
</gene>
<evidence type="ECO:0000256" key="4">
    <source>
        <dbReference type="ARBA" id="ARBA00023163"/>
    </source>
</evidence>
<dbReference type="InterPro" id="IPR037171">
    <property type="entry name" value="NagB/RpiA_transferase-like"/>
</dbReference>
<dbReference type="PROSITE" id="PS51000">
    <property type="entry name" value="HTH_DEOR_2"/>
    <property type="match status" value="1"/>
</dbReference>
<dbReference type="SMART" id="SM01134">
    <property type="entry name" value="DeoRC"/>
    <property type="match status" value="1"/>
</dbReference>
<dbReference type="InterPro" id="IPR018356">
    <property type="entry name" value="Tscrpt_reg_HTH_DeoR_CS"/>
</dbReference>
<keyword evidence="2" id="KW-0805">Transcription regulation</keyword>
<dbReference type="SUPFAM" id="SSF100950">
    <property type="entry name" value="NagB/RpiA/CoA transferase-like"/>
    <property type="match status" value="1"/>
</dbReference>
<keyword evidence="3 6" id="KW-0238">DNA-binding</keyword>
<comment type="caution">
    <text evidence="6">The sequence shown here is derived from an EMBL/GenBank/DDBJ whole genome shotgun (WGS) entry which is preliminary data.</text>
</comment>
<sequence>MGYNLHNFMTNTQTIENLSPRQAVVLSRVLVSGFVTIEALAEEFGVSAQTVRRDIITLAEKGLLQRFHGGAGPVGPAEAARLDHAAKREVAKPEKQLVGARAAASIPDGASVFLDVGTTIECCAARLAQRVGFRIFTTSIRTALLFDPEANEVNVIGGRLSGKDGSLTGEEVILRLCDLQIDVALIACSAVDDADRVMDFNTSKIAVKKAAMNAASASYLLCTTSKFGRTALSTIAPISRFQSVITEVETS</sequence>
<dbReference type="PROSITE" id="PS00894">
    <property type="entry name" value="HTH_DEOR_1"/>
    <property type="match status" value="1"/>
</dbReference>
<proteinExistence type="predicted"/>
<keyword evidence="1" id="KW-0678">Repressor</keyword>
<name>A0AAW7XZC3_9RHOB</name>
<protein>
    <submittedName>
        <fullName evidence="6">DeoR/GlpR family DNA-binding transcription regulator</fullName>
    </submittedName>
</protein>
<dbReference type="PANTHER" id="PTHR30363:SF4">
    <property type="entry name" value="GLYCEROL-3-PHOSPHATE REGULON REPRESSOR"/>
    <property type="match status" value="1"/>
</dbReference>
<accession>A0AAW7XZC3</accession>
<dbReference type="Proteomes" id="UP001169823">
    <property type="component" value="Unassembled WGS sequence"/>
</dbReference>
<evidence type="ECO:0000313" key="7">
    <source>
        <dbReference type="Proteomes" id="UP001169823"/>
    </source>
</evidence>
<dbReference type="GO" id="GO:0003677">
    <property type="term" value="F:DNA binding"/>
    <property type="evidence" value="ECO:0007669"/>
    <property type="project" value="UniProtKB-KW"/>
</dbReference>
<dbReference type="InterPro" id="IPR014036">
    <property type="entry name" value="DeoR-like_C"/>
</dbReference>
<dbReference type="SMART" id="SM00420">
    <property type="entry name" value="HTH_DEOR"/>
    <property type="match status" value="1"/>
</dbReference>
<reference evidence="6" key="1">
    <citation type="submission" date="2023-07" db="EMBL/GenBank/DDBJ databases">
        <title>Genome content predicts the carbon catabolic preferences of heterotrophic bacteria.</title>
        <authorList>
            <person name="Gralka M."/>
        </authorList>
    </citation>
    <scope>NUCLEOTIDE SEQUENCE</scope>
    <source>
        <strain evidence="6">I2M02</strain>
    </source>
</reference>
<dbReference type="InterPro" id="IPR036388">
    <property type="entry name" value="WH-like_DNA-bd_sf"/>
</dbReference>
<dbReference type="Gene3D" id="1.10.10.10">
    <property type="entry name" value="Winged helix-like DNA-binding domain superfamily/Winged helix DNA-binding domain"/>
    <property type="match status" value="1"/>
</dbReference>
<evidence type="ECO:0000256" key="3">
    <source>
        <dbReference type="ARBA" id="ARBA00023125"/>
    </source>
</evidence>
<organism evidence="6 7">
    <name type="scientific">Celeribacter halophilus</name>
    <dbReference type="NCBI Taxonomy" id="576117"/>
    <lineage>
        <taxon>Bacteria</taxon>
        <taxon>Pseudomonadati</taxon>
        <taxon>Pseudomonadota</taxon>
        <taxon>Alphaproteobacteria</taxon>
        <taxon>Rhodobacterales</taxon>
        <taxon>Roseobacteraceae</taxon>
        <taxon>Celeribacter</taxon>
    </lineage>
</organism>
<dbReference type="Pfam" id="PF08220">
    <property type="entry name" value="HTH_DeoR"/>
    <property type="match status" value="1"/>
</dbReference>
<dbReference type="GO" id="GO:0003700">
    <property type="term" value="F:DNA-binding transcription factor activity"/>
    <property type="evidence" value="ECO:0007669"/>
    <property type="project" value="InterPro"/>
</dbReference>
<keyword evidence="4" id="KW-0804">Transcription</keyword>
<dbReference type="RefSeq" id="WP_303482239.1">
    <property type="nucleotide sequence ID" value="NZ_JAUOPJ010000031.1"/>
</dbReference>
<dbReference type="SUPFAM" id="SSF46785">
    <property type="entry name" value="Winged helix' DNA-binding domain"/>
    <property type="match status" value="1"/>
</dbReference>
<evidence type="ECO:0000313" key="6">
    <source>
        <dbReference type="EMBL" id="MDO6459031.1"/>
    </source>
</evidence>
<dbReference type="InterPro" id="IPR050313">
    <property type="entry name" value="Carb_Metab_HTH_regulators"/>
</dbReference>
<evidence type="ECO:0000256" key="2">
    <source>
        <dbReference type="ARBA" id="ARBA00023015"/>
    </source>
</evidence>